<dbReference type="eggNOG" id="COG1104">
    <property type="taxonomic scope" value="Bacteria"/>
</dbReference>
<dbReference type="EC" id="2.8.1.7" evidence="3"/>
<dbReference type="PANTHER" id="PTHR11601">
    <property type="entry name" value="CYSTEINE DESULFURYLASE FAMILY MEMBER"/>
    <property type="match status" value="1"/>
</dbReference>
<dbReference type="EMBL" id="LT853885">
    <property type="protein sequence ID" value="SMR04734.1"/>
    <property type="molecule type" value="Genomic_DNA"/>
</dbReference>
<dbReference type="RefSeq" id="WP_002802536.1">
    <property type="nucleotide sequence ID" value="NZ_ORZP01000202.1"/>
</dbReference>
<dbReference type="Gene3D" id="3.40.640.10">
    <property type="entry name" value="Type I PLP-dependent aspartate aminotransferase-like (Major domain)"/>
    <property type="match status" value="1"/>
</dbReference>
<keyword evidence="4" id="KW-0808">Transferase</keyword>
<dbReference type="GO" id="GO:0046872">
    <property type="term" value="F:metal ion binding"/>
    <property type="evidence" value="ECO:0007669"/>
    <property type="project" value="UniProtKB-KW"/>
</dbReference>
<proteinExistence type="inferred from homology"/>
<dbReference type="InterPro" id="IPR015424">
    <property type="entry name" value="PyrdxlP-dep_Trfase"/>
</dbReference>
<dbReference type="GO" id="GO:0051536">
    <property type="term" value="F:iron-sulfur cluster binding"/>
    <property type="evidence" value="ECO:0007669"/>
    <property type="project" value="UniProtKB-KW"/>
</dbReference>
<evidence type="ECO:0000256" key="4">
    <source>
        <dbReference type="ARBA" id="ARBA00022679"/>
    </source>
</evidence>
<comment type="cofactor">
    <cofactor evidence="1 10">
        <name>pyridoxal 5'-phosphate</name>
        <dbReference type="ChEBI" id="CHEBI:597326"/>
    </cofactor>
</comment>
<evidence type="ECO:0000256" key="2">
    <source>
        <dbReference type="ARBA" id="ARBA00006490"/>
    </source>
</evidence>
<dbReference type="Proteomes" id="UP000195953">
    <property type="component" value="Chromosome 1"/>
</dbReference>
<protein>
    <recommendedName>
        <fullName evidence="3">cysteine desulfurase</fullName>
        <ecNumber evidence="3">2.8.1.7</ecNumber>
    </recommendedName>
</protein>
<dbReference type="PROSITE" id="PS00595">
    <property type="entry name" value="AA_TRANSFER_CLASS_5"/>
    <property type="match status" value="1"/>
</dbReference>
<evidence type="ECO:0000256" key="6">
    <source>
        <dbReference type="ARBA" id="ARBA00022898"/>
    </source>
</evidence>
<evidence type="ECO:0000256" key="1">
    <source>
        <dbReference type="ARBA" id="ARBA00001933"/>
    </source>
</evidence>
<dbReference type="InterPro" id="IPR016454">
    <property type="entry name" value="Cysteine_dSase"/>
</dbReference>
<comment type="catalytic activity">
    <reaction evidence="9">
        <text>(sulfur carrier)-H + L-cysteine = (sulfur carrier)-SH + L-alanine</text>
        <dbReference type="Rhea" id="RHEA:43892"/>
        <dbReference type="Rhea" id="RHEA-COMP:14737"/>
        <dbReference type="Rhea" id="RHEA-COMP:14739"/>
        <dbReference type="ChEBI" id="CHEBI:29917"/>
        <dbReference type="ChEBI" id="CHEBI:35235"/>
        <dbReference type="ChEBI" id="CHEBI:57972"/>
        <dbReference type="ChEBI" id="CHEBI:64428"/>
        <dbReference type="EC" id="2.8.1.7"/>
    </reaction>
</comment>
<evidence type="ECO:0000259" key="11">
    <source>
        <dbReference type="Pfam" id="PF00266"/>
    </source>
</evidence>
<dbReference type="KEGG" id="xfr:BER92_16825"/>
<accession>A0A1Y6HMJ4</accession>
<dbReference type="PIRSF" id="PIRSF005572">
    <property type="entry name" value="NifS"/>
    <property type="match status" value="1"/>
</dbReference>
<gene>
    <name evidence="12" type="ORF">PD5205_03459</name>
</gene>
<evidence type="ECO:0000313" key="13">
    <source>
        <dbReference type="Proteomes" id="UP000195953"/>
    </source>
</evidence>
<dbReference type="InterPro" id="IPR015421">
    <property type="entry name" value="PyrdxlP-dep_Trfase_major"/>
</dbReference>
<dbReference type="Pfam" id="PF00266">
    <property type="entry name" value="Aminotran_5"/>
    <property type="match status" value="1"/>
</dbReference>
<evidence type="ECO:0000256" key="3">
    <source>
        <dbReference type="ARBA" id="ARBA00012239"/>
    </source>
</evidence>
<dbReference type="InterPro" id="IPR015422">
    <property type="entry name" value="PyrdxlP-dep_Trfase_small"/>
</dbReference>
<dbReference type="InterPro" id="IPR000192">
    <property type="entry name" value="Aminotrans_V_dom"/>
</dbReference>
<comment type="similarity">
    <text evidence="2">Belongs to the class-V pyridoxal-phosphate-dependent aminotransferase family. NifS/IscS subfamily.</text>
</comment>
<dbReference type="AlphaFoldDB" id="A0A1Y6HMJ4"/>
<dbReference type="GO" id="GO:0031071">
    <property type="term" value="F:cysteine desulfurase activity"/>
    <property type="evidence" value="ECO:0007669"/>
    <property type="project" value="UniProtKB-EC"/>
</dbReference>
<evidence type="ECO:0000256" key="7">
    <source>
        <dbReference type="ARBA" id="ARBA00023004"/>
    </source>
</evidence>
<organism evidence="12 13">
    <name type="scientific">Xanthomonas fragariae</name>
    <dbReference type="NCBI Taxonomy" id="48664"/>
    <lineage>
        <taxon>Bacteria</taxon>
        <taxon>Pseudomonadati</taxon>
        <taxon>Pseudomonadota</taxon>
        <taxon>Gammaproteobacteria</taxon>
        <taxon>Lysobacterales</taxon>
        <taxon>Lysobacteraceae</taxon>
        <taxon>Xanthomonas</taxon>
    </lineage>
</organism>
<dbReference type="STRING" id="48664.BER92_16825"/>
<name>A0A1Y6HMJ4_9XANT</name>
<evidence type="ECO:0000313" key="12">
    <source>
        <dbReference type="EMBL" id="SMR04734.1"/>
    </source>
</evidence>
<dbReference type="SUPFAM" id="SSF53383">
    <property type="entry name" value="PLP-dependent transferases"/>
    <property type="match status" value="1"/>
</dbReference>
<dbReference type="Gene3D" id="3.90.1150.10">
    <property type="entry name" value="Aspartate Aminotransferase, domain 1"/>
    <property type="match status" value="1"/>
</dbReference>
<sequence length="390" mass="41292">MAKRSEEPLYLDFAASTPPADEVVDAMLPWLRHAHANPHSEHFQGRRTALALDDARGAVAALIGGQPEGVVFTSGATEANNLALKGLLSATGARKRLWLADTEHKSLREPARHLSRAGVTVTRVAVQSTGLFDVAALMAALDTPDCTPGLIAVGHGNNEVGTLQPLPALAECVHTYGHLLHVDASQSAGRVPLDVEAINCDLMCLSSHKLYGPAGIGALYVARDLQEQLEPQLHGGGQEGGLRSGTVPTFLAVGFGTAATLARRRIIEDAEHQQRLAAEFLDTLSEQGVAFQLIGHPTQRLPGHLSLRFPGVDAEDLLALLAPVLSASTGAACAAGELRASHVLRALGLDESAASEVIRFTFGRSTREEELRLAVEHTAAAIGRIYERSC</sequence>
<evidence type="ECO:0000256" key="10">
    <source>
        <dbReference type="RuleBase" id="RU004504"/>
    </source>
</evidence>
<keyword evidence="8" id="KW-0411">Iron-sulfur</keyword>
<feature type="domain" description="Aminotransferase class V" evidence="11">
    <location>
        <begin position="10"/>
        <end position="371"/>
    </location>
</feature>
<dbReference type="InterPro" id="IPR020578">
    <property type="entry name" value="Aminotrans_V_PyrdxlP_BS"/>
</dbReference>
<reference evidence="12 13" key="1">
    <citation type="submission" date="2017-05" db="EMBL/GenBank/DDBJ databases">
        <authorList>
            <person name="Song R."/>
            <person name="Chenine A.L."/>
            <person name="Ruprecht R.M."/>
        </authorList>
    </citation>
    <scope>NUCLEOTIDE SEQUENCE [LARGE SCALE GENOMIC DNA]</scope>
    <source>
        <strain evidence="12">PD5205</strain>
    </source>
</reference>
<evidence type="ECO:0000256" key="9">
    <source>
        <dbReference type="ARBA" id="ARBA00050776"/>
    </source>
</evidence>
<keyword evidence="5" id="KW-0479">Metal-binding</keyword>
<evidence type="ECO:0000256" key="8">
    <source>
        <dbReference type="ARBA" id="ARBA00023014"/>
    </source>
</evidence>
<dbReference type="PANTHER" id="PTHR11601:SF34">
    <property type="entry name" value="CYSTEINE DESULFURASE"/>
    <property type="match status" value="1"/>
</dbReference>
<keyword evidence="7" id="KW-0408">Iron</keyword>
<keyword evidence="6" id="KW-0663">Pyridoxal phosphate</keyword>
<evidence type="ECO:0000256" key="5">
    <source>
        <dbReference type="ARBA" id="ARBA00022723"/>
    </source>
</evidence>